<name>A0A9W6H7H1_9MICO</name>
<reference evidence="1" key="1">
    <citation type="journal article" date="2014" name="Int. J. Syst. Evol. Microbiol.">
        <title>Complete genome sequence of Corynebacterium casei LMG S-19264T (=DSM 44701T), isolated from a smear-ripened cheese.</title>
        <authorList>
            <consortium name="US DOE Joint Genome Institute (JGI-PGF)"/>
            <person name="Walter F."/>
            <person name="Albersmeier A."/>
            <person name="Kalinowski J."/>
            <person name="Ruckert C."/>
        </authorList>
    </citation>
    <scope>NUCLEOTIDE SEQUENCE</scope>
    <source>
        <strain evidence="1">VKM Ac-1401</strain>
    </source>
</reference>
<dbReference type="Gene3D" id="2.40.30.100">
    <property type="entry name" value="AF2212/PG0164-like"/>
    <property type="match status" value="1"/>
</dbReference>
<dbReference type="Pfam" id="PF08922">
    <property type="entry name" value="DUF1905"/>
    <property type="match status" value="1"/>
</dbReference>
<accession>A0A9W6H7H1</accession>
<keyword evidence="2" id="KW-1185">Reference proteome</keyword>
<dbReference type="InterPro" id="IPR037079">
    <property type="entry name" value="AF2212/PG0164-like_sf"/>
</dbReference>
<dbReference type="Proteomes" id="UP001142372">
    <property type="component" value="Unassembled WGS sequence"/>
</dbReference>
<protein>
    <recommendedName>
        <fullName evidence="3">DUF1905 domain-containing protein</fullName>
    </recommendedName>
</protein>
<organism evidence="1 2">
    <name type="scientific">Leifsonia poae</name>
    <dbReference type="NCBI Taxonomy" id="110933"/>
    <lineage>
        <taxon>Bacteria</taxon>
        <taxon>Bacillati</taxon>
        <taxon>Actinomycetota</taxon>
        <taxon>Actinomycetes</taxon>
        <taxon>Micrococcales</taxon>
        <taxon>Microbacteriaceae</taxon>
        <taxon>Leifsonia</taxon>
    </lineage>
</organism>
<comment type="caution">
    <text evidence="1">The sequence shown here is derived from an EMBL/GenBank/DDBJ whole genome shotgun (WGS) entry which is preliminary data.</text>
</comment>
<evidence type="ECO:0000313" key="2">
    <source>
        <dbReference type="Proteomes" id="UP001142372"/>
    </source>
</evidence>
<dbReference type="SUPFAM" id="SSF141694">
    <property type="entry name" value="AF2212/PG0164-like"/>
    <property type="match status" value="1"/>
</dbReference>
<proteinExistence type="predicted"/>
<evidence type="ECO:0000313" key="1">
    <source>
        <dbReference type="EMBL" id="GLJ75366.1"/>
    </source>
</evidence>
<dbReference type="Pfam" id="PF13376">
    <property type="entry name" value="OmdA"/>
    <property type="match status" value="1"/>
</dbReference>
<dbReference type="RefSeq" id="WP_271176047.1">
    <property type="nucleotide sequence ID" value="NZ_BAAAJO010000001.1"/>
</dbReference>
<reference evidence="1" key="2">
    <citation type="submission" date="2023-01" db="EMBL/GenBank/DDBJ databases">
        <authorList>
            <person name="Sun Q."/>
            <person name="Evtushenko L."/>
        </authorList>
    </citation>
    <scope>NUCLEOTIDE SEQUENCE</scope>
    <source>
        <strain evidence="1">VKM Ac-1401</strain>
    </source>
</reference>
<dbReference type="EMBL" id="BSEN01000003">
    <property type="protein sequence ID" value="GLJ75366.1"/>
    <property type="molecule type" value="Genomic_DNA"/>
</dbReference>
<sequence>MKFNSVVEPNEPMRGLVVPSTVVENLEQASGAKRPRITVTINGHTWHTRLAIMRGRHLIGFSNANRAATATEVGDEVVIDVDVDESPEVDETPTDVTDALQAEPSAQARFDALTTSQRKQQIRLIDQAKTSETRARRIVKLVETLRG</sequence>
<dbReference type="AlphaFoldDB" id="A0A9W6H7H1"/>
<gene>
    <name evidence="1" type="ORF">GCM10017584_09400</name>
</gene>
<evidence type="ECO:0008006" key="3">
    <source>
        <dbReference type="Google" id="ProtNLM"/>
    </source>
</evidence>
<dbReference type="InterPro" id="IPR015018">
    <property type="entry name" value="DUF1905"/>
</dbReference>